<feature type="transmembrane region" description="Helical" evidence="7">
    <location>
        <begin position="157"/>
        <end position="177"/>
    </location>
</feature>
<keyword evidence="5 7" id="KW-1133">Transmembrane helix</keyword>
<feature type="transmembrane region" description="Helical" evidence="7">
    <location>
        <begin position="215"/>
        <end position="235"/>
    </location>
</feature>
<geneLocation type="plasmid" evidence="8 9">
    <name>unnamed3</name>
</geneLocation>
<keyword evidence="2" id="KW-0813">Transport</keyword>
<dbReference type="PANTHER" id="PTHR23517">
    <property type="entry name" value="RESISTANCE PROTEIN MDTM, PUTATIVE-RELATED-RELATED"/>
    <property type="match status" value="1"/>
</dbReference>
<evidence type="ECO:0000256" key="4">
    <source>
        <dbReference type="ARBA" id="ARBA00022692"/>
    </source>
</evidence>
<evidence type="ECO:0000256" key="1">
    <source>
        <dbReference type="ARBA" id="ARBA00004651"/>
    </source>
</evidence>
<dbReference type="SUPFAM" id="SSF103473">
    <property type="entry name" value="MFS general substrate transporter"/>
    <property type="match status" value="1"/>
</dbReference>
<dbReference type="RefSeq" id="WP_036780204.1">
    <property type="nucleotide sequence ID" value="NZ_CP038896.1"/>
</dbReference>
<evidence type="ECO:0000256" key="3">
    <source>
        <dbReference type="ARBA" id="ARBA00022475"/>
    </source>
</evidence>
<dbReference type="EMBL" id="CP038911">
    <property type="protein sequence ID" value="QGO07817.1"/>
    <property type="molecule type" value="Genomic_DNA"/>
</dbReference>
<dbReference type="Pfam" id="PF07690">
    <property type="entry name" value="MFS_1"/>
    <property type="match status" value="1"/>
</dbReference>
<dbReference type="GO" id="GO:0022857">
    <property type="term" value="F:transmembrane transporter activity"/>
    <property type="evidence" value="ECO:0007669"/>
    <property type="project" value="InterPro"/>
</dbReference>
<sequence>MSRTVCSTIAIALPSIMSTCILFSLTVLYFTNGLKLSADKAYNLNTAFFSLFYCLPLFSGLISDKFLGAKKTLVLGLLFSILGFFMFSSGHWLFFSLTLMALGGAFFLPNIWKLLNSNVYNSARDRLNSFIVSYSALAVAGLIATSGAGYIADKYGYEFTFLIGGVLNLLSLCIFLLRSHIYKSEVNVAHNFKGGIIAIIFGFIVTYFLMNSPKLSQVIIIAIAIGLLFYFYTFYKMAISDKQRKSILQYFVCCMYSVVFWTVATLAQTSVTIFTQNNLDRYIFGFEFPSGSVIAFWYGSMILAIFVISVFIRNKDIIKNLVLGLITTTLACMTIFSAVYIRGIYNHVPFISIVIFYLFLGFGEVFVQPTGNAAAGEFMPENRRGIALGIWQFSGGLGVALSGYLANLTVNDNLSRLSDSNLIYSKIYMEIGVTCLALTLILYVVSRNLQAKI</sequence>
<feature type="transmembrane region" description="Helical" evidence="7">
    <location>
        <begin position="69"/>
        <end position="87"/>
    </location>
</feature>
<feature type="transmembrane region" description="Helical" evidence="7">
    <location>
        <begin position="247"/>
        <end position="274"/>
    </location>
</feature>
<feature type="transmembrane region" description="Helical" evidence="7">
    <location>
        <begin position="127"/>
        <end position="151"/>
    </location>
</feature>
<feature type="transmembrane region" description="Helical" evidence="7">
    <location>
        <begin position="321"/>
        <end position="341"/>
    </location>
</feature>
<feature type="transmembrane region" description="Helical" evidence="7">
    <location>
        <begin position="93"/>
        <end position="115"/>
    </location>
</feature>
<feature type="transmembrane region" description="Helical" evidence="7">
    <location>
        <begin position="189"/>
        <end position="209"/>
    </location>
</feature>
<dbReference type="InterPro" id="IPR036259">
    <property type="entry name" value="MFS_trans_sf"/>
</dbReference>
<evidence type="ECO:0000256" key="2">
    <source>
        <dbReference type="ARBA" id="ARBA00022448"/>
    </source>
</evidence>
<gene>
    <name evidence="8" type="primary">dtpB_1</name>
    <name evidence="8" type="ORF">Psal009_03776</name>
</gene>
<evidence type="ECO:0000313" key="8">
    <source>
        <dbReference type="EMBL" id="QGO07817.1"/>
    </source>
</evidence>
<reference evidence="8 9" key="1">
    <citation type="submission" date="2019-04" db="EMBL/GenBank/DDBJ databases">
        <title>Complete genome sequencing of Piscirickettsia salmonis strain Psal-009.</title>
        <authorList>
            <person name="Schober I."/>
            <person name="Bunk B."/>
            <person name="Sproer C."/>
            <person name="Carril G.P."/>
            <person name="Riedel T."/>
            <person name="Flores-Herrera P.A."/>
            <person name="Nourdin-Galindo G."/>
            <person name="Marshall S.H."/>
            <person name="Overmann J."/>
        </authorList>
    </citation>
    <scope>NUCLEOTIDE SEQUENCE [LARGE SCALE GENOMIC DNA]</scope>
    <source>
        <strain evidence="8 9">Psal-009</strain>
        <plasmid evidence="8 9">unnamed3</plasmid>
    </source>
</reference>
<protein>
    <submittedName>
        <fullName evidence="8">Dipeptide and tripeptide permease B</fullName>
    </submittedName>
</protein>
<feature type="transmembrane region" description="Helical" evidence="7">
    <location>
        <begin position="388"/>
        <end position="407"/>
    </location>
</feature>
<feature type="transmembrane region" description="Helical" evidence="7">
    <location>
        <begin position="294"/>
        <end position="312"/>
    </location>
</feature>
<evidence type="ECO:0000313" key="9">
    <source>
        <dbReference type="Proteomes" id="UP000422232"/>
    </source>
</evidence>
<comment type="subcellular location">
    <subcellularLocation>
        <location evidence="1">Cell membrane</location>
        <topology evidence="1">Multi-pass membrane protein</topology>
    </subcellularLocation>
</comment>
<evidence type="ECO:0000256" key="7">
    <source>
        <dbReference type="SAM" id="Phobius"/>
    </source>
</evidence>
<dbReference type="AlphaFoldDB" id="A0A9Q6LN54"/>
<dbReference type="Proteomes" id="UP000422232">
    <property type="component" value="Plasmid unnamed3"/>
</dbReference>
<dbReference type="GO" id="GO:0005886">
    <property type="term" value="C:plasma membrane"/>
    <property type="evidence" value="ECO:0007669"/>
    <property type="project" value="UniProtKB-SubCell"/>
</dbReference>
<feature type="transmembrane region" description="Helical" evidence="7">
    <location>
        <begin position="427"/>
        <end position="445"/>
    </location>
</feature>
<feature type="transmembrane region" description="Helical" evidence="7">
    <location>
        <begin position="42"/>
        <end position="62"/>
    </location>
</feature>
<name>A0A9Q6LN54_PISSA</name>
<dbReference type="InterPro" id="IPR050171">
    <property type="entry name" value="MFS_Transporters"/>
</dbReference>
<evidence type="ECO:0000256" key="6">
    <source>
        <dbReference type="ARBA" id="ARBA00023136"/>
    </source>
</evidence>
<evidence type="ECO:0000256" key="5">
    <source>
        <dbReference type="ARBA" id="ARBA00022989"/>
    </source>
</evidence>
<keyword evidence="3" id="KW-1003">Cell membrane</keyword>
<keyword evidence="4 7" id="KW-0812">Transmembrane</keyword>
<accession>A0A9Q6LN54</accession>
<dbReference type="InterPro" id="IPR011701">
    <property type="entry name" value="MFS"/>
</dbReference>
<feature type="transmembrane region" description="Helical" evidence="7">
    <location>
        <begin position="9"/>
        <end position="30"/>
    </location>
</feature>
<dbReference type="PANTHER" id="PTHR23517:SF15">
    <property type="entry name" value="PROTON-DEPENDENT OLIGOPEPTIDE FAMILY TRANSPORT PROTEIN"/>
    <property type="match status" value="1"/>
</dbReference>
<keyword evidence="8" id="KW-0614">Plasmid</keyword>
<proteinExistence type="predicted"/>
<dbReference type="Gene3D" id="1.20.1250.20">
    <property type="entry name" value="MFS general substrate transporter like domains"/>
    <property type="match status" value="1"/>
</dbReference>
<keyword evidence="6 7" id="KW-0472">Membrane</keyword>
<keyword evidence="9" id="KW-1185">Reference proteome</keyword>
<organism evidence="8 9">
    <name type="scientific">Piscirickettsia salmonis</name>
    <dbReference type="NCBI Taxonomy" id="1238"/>
    <lineage>
        <taxon>Bacteria</taxon>
        <taxon>Pseudomonadati</taxon>
        <taxon>Pseudomonadota</taxon>
        <taxon>Gammaproteobacteria</taxon>
        <taxon>Thiotrichales</taxon>
        <taxon>Piscirickettsiaceae</taxon>
        <taxon>Piscirickettsia</taxon>
    </lineage>
</organism>
<feature type="transmembrane region" description="Helical" evidence="7">
    <location>
        <begin position="347"/>
        <end position="367"/>
    </location>
</feature>